<comment type="subcellular location">
    <subcellularLocation>
        <location evidence="7">Virion</location>
    </subcellularLocation>
    <subcellularLocation>
        <location evidence="7">Host nucleus</location>
    </subcellularLocation>
</comment>
<proteinExistence type="inferred from homology"/>
<accession>A0A5Q2EYK6</accession>
<evidence type="ECO:0000313" key="9">
    <source>
        <dbReference type="EMBL" id="QGF19311.1"/>
    </source>
</evidence>
<keyword evidence="7" id="KW-1164">Virus endocytosis by host</keyword>
<keyword evidence="3 7" id="KW-1161">Viral attachment to host cell</keyword>
<keyword evidence="7" id="KW-1162">Viral penetration into host cytoplasm</keyword>
<comment type="function">
    <text evidence="7 8">Forms an icosahedral capsid with a T=7 symmetry and a 50 nm diameter. The capsid is composed of 72 pentamers linked to each other by disulfide bonds and associated with L2 proteins. Binds to heparan sulfate proteoglycans on cell surface of basal layer keratinocytes to provide initial virion attachment. This binding mediates a conformational change in the virus capsid that facilitates efficient infection. The virion enters the host cell via endocytosis. During virus trafficking, L1 protein dissociates from the viral DNA and the genomic DNA is released to the host nucleus. The virion assembly takes place within the cell nucleus. Encapsulates the genomic DNA together with protein L2.</text>
</comment>
<reference evidence="9" key="1">
    <citation type="journal article" date="2020" name="Viruses">
        <title>A Preliminary Study of the Virome of the South American Free-Tailed Bats (Tadarida brasiliensis) and Identification of Two Novel Mammalian Viruses.</title>
        <authorList>
            <person name="Bolatti E.M."/>
            <person name="Zorec T.M."/>
            <person name="Montani M.E."/>
            <person name="Hosnjak L."/>
            <person name="Chouhy D."/>
            <person name="Viarengo G."/>
            <person name="Casal P.E."/>
            <person name="Barquez R.M."/>
            <person name="Poljak M."/>
            <person name="Giri A.A."/>
        </authorList>
    </citation>
    <scope>NUCLEOTIDE SEQUENCE</scope>
</reference>
<dbReference type="Proteomes" id="UP001242473">
    <property type="component" value="Segment"/>
</dbReference>
<dbReference type="InterPro" id="IPR002210">
    <property type="entry name" value="Capsid_L1_Papillomavir"/>
</dbReference>
<evidence type="ECO:0000256" key="8">
    <source>
        <dbReference type="RuleBase" id="RU361248"/>
    </source>
</evidence>
<dbReference type="InterPro" id="IPR011222">
    <property type="entry name" value="dsDNA_vir_gr_I_capsid"/>
</dbReference>
<dbReference type="GO" id="GO:0005198">
    <property type="term" value="F:structural molecule activity"/>
    <property type="evidence" value="ECO:0007669"/>
    <property type="project" value="UniProtKB-UniRule"/>
</dbReference>
<keyword evidence="1 7" id="KW-0167">Capsid protein</keyword>
<feature type="disulfide bond" description="Interchain (with Cys-444)" evidence="7">
    <location>
        <position position="181"/>
    </location>
</feature>
<dbReference type="Pfam" id="PF00500">
    <property type="entry name" value="Late_protein_L1"/>
    <property type="match status" value="1"/>
</dbReference>
<evidence type="ECO:0000313" key="10">
    <source>
        <dbReference type="Proteomes" id="UP001242473"/>
    </source>
</evidence>
<keyword evidence="4 7" id="KW-0946">Virion</keyword>
<dbReference type="GO" id="GO:0042025">
    <property type="term" value="C:host cell nucleus"/>
    <property type="evidence" value="ECO:0007669"/>
    <property type="project" value="UniProtKB-SubCell"/>
</dbReference>
<evidence type="ECO:0000256" key="2">
    <source>
        <dbReference type="ARBA" id="ARBA00022581"/>
    </source>
</evidence>
<sequence>MAVWLPAQNKFYLPPQPVTRILNTEDYVTRTDIFLQCSSERLLTVGHPYYQITKEEDGQTKVLVPKVSPNQYRVFRVFLPDPNNFAFGCNNIFDPQTERLVWCMRGIEVNRGLPLGIPASGHPLLNRNNDAENPFAYLNNIFESVDTRMNVAFDPKQVQMLIVGCTPATGEYWDVADTSDCTTQPAPETGTCPAIQLKTSVIEDGDMCDIGLGAMNFKTLQPNRSDAPLDINTSITKYPDYIKMTEEPYGDSMFFYARREALYARHIFIRGGTFKGEEIPKDEYLESGQDQEERSAKNLSDNYMVTPSGSLVTTESQLLNRPYWVQRSQGKNNGVAWRNQLFVTVVDNSRGASLMINAKADGQEVTNETKFLNSTFNEYTRHCEEFQLSFIVQLCKVKLTPENLAYIHTMNPKIIEDWHLAVNAPPNEIIANHYRYIKSLATPCPPSEKEKDEEKDPYADYKFWEVDMRERLTEQLDETSIGRKFLYQSGLSTRNLKRVITQTPKYKPAKKKRKS</sequence>
<organism evidence="9 10">
    <name type="scientific">Tadarida brasiliensis papillomavirus 1</name>
    <dbReference type="NCBI Taxonomy" id="2664215"/>
    <lineage>
        <taxon>Viruses</taxon>
        <taxon>Monodnaviria</taxon>
        <taxon>Shotokuvirae</taxon>
        <taxon>Cossaviricota</taxon>
        <taxon>Papovaviricetes</taxon>
        <taxon>Zurhausenvirales</taxon>
        <taxon>Papillomaviridae</taxon>
    </lineage>
</organism>
<dbReference type="GO" id="GO:0075509">
    <property type="term" value="P:endocytosis involved in viral entry into host cell"/>
    <property type="evidence" value="ECO:0007669"/>
    <property type="project" value="UniProtKB-KW"/>
</dbReference>
<dbReference type="GO" id="GO:0039620">
    <property type="term" value="C:T=7 icosahedral viral capsid"/>
    <property type="evidence" value="ECO:0007669"/>
    <property type="project" value="UniProtKB-UniRule"/>
</dbReference>
<evidence type="ECO:0000256" key="5">
    <source>
        <dbReference type="ARBA" id="ARBA00022921"/>
    </source>
</evidence>
<keyword evidence="7" id="KW-1048">Host nucleus</keyword>
<dbReference type="GO" id="GO:0019062">
    <property type="term" value="P:virion attachment to host cell"/>
    <property type="evidence" value="ECO:0007669"/>
    <property type="project" value="UniProtKB-UniRule"/>
</dbReference>
<evidence type="ECO:0000256" key="7">
    <source>
        <dbReference type="HAMAP-Rule" id="MF_04002"/>
    </source>
</evidence>
<keyword evidence="7" id="KW-1015">Disulfide bond</keyword>
<dbReference type="InterPro" id="IPR036973">
    <property type="entry name" value="Capsid_L1_sf_Papillomavir"/>
</dbReference>
<keyword evidence="6 7" id="KW-1160">Virus entry into host cell</keyword>
<gene>
    <name evidence="7 8" type="primary">L1</name>
</gene>
<keyword evidence="2 7" id="KW-0945">Host-virus interaction</keyword>
<evidence type="ECO:0000256" key="6">
    <source>
        <dbReference type="ARBA" id="ARBA00023296"/>
    </source>
</evidence>
<dbReference type="Gene3D" id="2.60.175.20">
    <property type="entry name" value="Major capsid L1 (late) superfamily, Papillomavirus"/>
    <property type="match status" value="2"/>
</dbReference>
<keyword evidence="5 7" id="KW-0426">Late protein</keyword>
<dbReference type="EMBL" id="MN329804">
    <property type="protein sequence ID" value="QGF19311.1"/>
    <property type="molecule type" value="Genomic_DNA"/>
</dbReference>
<dbReference type="HAMAP" id="MF_04002">
    <property type="entry name" value="PPV_L1"/>
    <property type="match status" value="1"/>
</dbReference>
<name>A0A5Q2EYK6_9PAPI</name>
<evidence type="ECO:0000256" key="1">
    <source>
        <dbReference type="ARBA" id="ARBA00022561"/>
    </source>
</evidence>
<comment type="subunit">
    <text evidence="7">Self-assembles into homopentamers. The capsid has an icosahedral symmetry and consists of 72 capsomers, with each capsomer being a pentamer of L1. Interacts with the minor capsid protein L2; this interaction is necessary for viral genome encapsidation. Interacts with protein E2; this interaction enhances E2-dependent replication and transcription activation.</text>
</comment>
<evidence type="ECO:0000256" key="4">
    <source>
        <dbReference type="ARBA" id="ARBA00022844"/>
    </source>
</evidence>
<dbReference type="SUPFAM" id="SSF88648">
    <property type="entry name" value="Group I dsDNA viruses"/>
    <property type="match status" value="1"/>
</dbReference>
<keyword evidence="8" id="KW-1145">T=7 icosahedral capsid protein</keyword>
<evidence type="ECO:0000256" key="3">
    <source>
        <dbReference type="ARBA" id="ARBA00022804"/>
    </source>
</evidence>
<feature type="disulfide bond" description="Interchain (with Cys-181)" evidence="7">
    <location>
        <position position="444"/>
    </location>
</feature>
<protein>
    <recommendedName>
        <fullName evidence="7 8">Major capsid protein L1</fullName>
    </recommendedName>
</protein>
<comment type="similarity">
    <text evidence="7 8">Belongs to the papillomaviridae L1 protein family.</text>
</comment>
<dbReference type="PRINTS" id="PR00865">
    <property type="entry name" value="HPVCAPSIDL1"/>
</dbReference>